<dbReference type="STRING" id="1469647.BC351_11765"/>
<dbReference type="CDD" id="cd00082">
    <property type="entry name" value="HisKA"/>
    <property type="match status" value="1"/>
</dbReference>
<dbReference type="Gene3D" id="6.10.340.10">
    <property type="match status" value="1"/>
</dbReference>
<dbReference type="FunFam" id="3.30.565.10:FF:000006">
    <property type="entry name" value="Sensor histidine kinase WalK"/>
    <property type="match status" value="1"/>
</dbReference>
<evidence type="ECO:0000256" key="7">
    <source>
        <dbReference type="ARBA" id="ARBA00022741"/>
    </source>
</evidence>
<feature type="domain" description="Histidine kinase" evidence="13">
    <location>
        <begin position="263"/>
        <end position="486"/>
    </location>
</feature>
<dbReference type="InterPro" id="IPR003661">
    <property type="entry name" value="HisK_dim/P_dom"/>
</dbReference>
<evidence type="ECO:0000256" key="1">
    <source>
        <dbReference type="ARBA" id="ARBA00000085"/>
    </source>
</evidence>
<comment type="subcellular location">
    <subcellularLocation>
        <location evidence="2">Cell membrane</location>
        <topology evidence="2">Multi-pass membrane protein</topology>
    </subcellularLocation>
</comment>
<dbReference type="GO" id="GO:0000155">
    <property type="term" value="F:phosphorelay sensor kinase activity"/>
    <property type="evidence" value="ECO:0007669"/>
    <property type="project" value="InterPro"/>
</dbReference>
<dbReference type="GO" id="GO:0005886">
    <property type="term" value="C:plasma membrane"/>
    <property type="evidence" value="ECO:0007669"/>
    <property type="project" value="UniProtKB-SubCell"/>
</dbReference>
<dbReference type="PROSITE" id="PS50885">
    <property type="entry name" value="HAMP"/>
    <property type="match status" value="1"/>
</dbReference>
<dbReference type="PANTHER" id="PTHR42878">
    <property type="entry name" value="TWO-COMPONENT HISTIDINE KINASE"/>
    <property type="match status" value="1"/>
</dbReference>
<dbReference type="PRINTS" id="PR00344">
    <property type="entry name" value="BCTRLSENSOR"/>
</dbReference>
<dbReference type="RefSeq" id="WP_079420889.1">
    <property type="nucleotide sequence ID" value="NZ_MBTG01000066.1"/>
</dbReference>
<comment type="catalytic activity">
    <reaction evidence="1">
        <text>ATP + protein L-histidine = ADP + protein N-phospho-L-histidine.</text>
        <dbReference type="EC" id="2.7.13.3"/>
    </reaction>
</comment>
<dbReference type="GO" id="GO:0007234">
    <property type="term" value="P:osmosensory signaling via phosphorelay pathway"/>
    <property type="evidence" value="ECO:0007669"/>
    <property type="project" value="TreeGrafter"/>
</dbReference>
<dbReference type="OrthoDB" id="9813151at2"/>
<keyword evidence="5" id="KW-0597">Phosphoprotein</keyword>
<dbReference type="SMART" id="SM00387">
    <property type="entry name" value="HATPase_c"/>
    <property type="match status" value="1"/>
</dbReference>
<dbReference type="SUPFAM" id="SSF158472">
    <property type="entry name" value="HAMP domain-like"/>
    <property type="match status" value="1"/>
</dbReference>
<keyword evidence="10" id="KW-0902">Two-component regulatory system</keyword>
<dbReference type="GO" id="GO:0000156">
    <property type="term" value="F:phosphorelay response regulator activity"/>
    <property type="evidence" value="ECO:0007669"/>
    <property type="project" value="TreeGrafter"/>
</dbReference>
<dbReference type="PANTHER" id="PTHR42878:SF7">
    <property type="entry name" value="SENSOR HISTIDINE KINASE GLRK"/>
    <property type="match status" value="1"/>
</dbReference>
<evidence type="ECO:0000256" key="9">
    <source>
        <dbReference type="ARBA" id="ARBA00022840"/>
    </source>
</evidence>
<gene>
    <name evidence="15" type="ORF">BC351_11765</name>
</gene>
<evidence type="ECO:0000256" key="8">
    <source>
        <dbReference type="ARBA" id="ARBA00022777"/>
    </source>
</evidence>
<evidence type="ECO:0000256" key="4">
    <source>
        <dbReference type="ARBA" id="ARBA00022475"/>
    </source>
</evidence>
<keyword evidence="16" id="KW-1185">Reference proteome</keyword>
<dbReference type="SUPFAM" id="SSF55874">
    <property type="entry name" value="ATPase domain of HSP90 chaperone/DNA topoisomerase II/histidine kinase"/>
    <property type="match status" value="1"/>
</dbReference>
<evidence type="ECO:0000256" key="12">
    <source>
        <dbReference type="SAM" id="Phobius"/>
    </source>
</evidence>
<dbReference type="InterPro" id="IPR003594">
    <property type="entry name" value="HATPase_dom"/>
</dbReference>
<dbReference type="GO" id="GO:0030295">
    <property type="term" value="F:protein kinase activator activity"/>
    <property type="evidence" value="ECO:0007669"/>
    <property type="project" value="TreeGrafter"/>
</dbReference>
<dbReference type="Pfam" id="PF02518">
    <property type="entry name" value="HATPase_c"/>
    <property type="match status" value="1"/>
</dbReference>
<dbReference type="EC" id="2.7.13.3" evidence="3"/>
<dbReference type="SMART" id="SM00304">
    <property type="entry name" value="HAMP"/>
    <property type="match status" value="1"/>
</dbReference>
<evidence type="ECO:0000256" key="2">
    <source>
        <dbReference type="ARBA" id="ARBA00004651"/>
    </source>
</evidence>
<dbReference type="CDD" id="cd06225">
    <property type="entry name" value="HAMP"/>
    <property type="match status" value="1"/>
</dbReference>
<evidence type="ECO:0000256" key="5">
    <source>
        <dbReference type="ARBA" id="ARBA00022553"/>
    </source>
</evidence>
<evidence type="ECO:0000256" key="3">
    <source>
        <dbReference type="ARBA" id="ARBA00012438"/>
    </source>
</evidence>
<evidence type="ECO:0000256" key="10">
    <source>
        <dbReference type="ARBA" id="ARBA00023012"/>
    </source>
</evidence>
<dbReference type="AlphaFoldDB" id="A0A1V4H7T0"/>
<evidence type="ECO:0000313" key="16">
    <source>
        <dbReference type="Proteomes" id="UP000190626"/>
    </source>
</evidence>
<evidence type="ECO:0000259" key="13">
    <source>
        <dbReference type="PROSITE" id="PS50109"/>
    </source>
</evidence>
<proteinExistence type="predicted"/>
<keyword evidence="9" id="KW-0067">ATP-binding</keyword>
<feature type="transmembrane region" description="Helical" evidence="12">
    <location>
        <begin position="183"/>
        <end position="202"/>
    </location>
</feature>
<dbReference type="SUPFAM" id="SSF47384">
    <property type="entry name" value="Homodimeric domain of signal transducing histidine kinase"/>
    <property type="match status" value="1"/>
</dbReference>
<dbReference type="InterPro" id="IPR005467">
    <property type="entry name" value="His_kinase_dom"/>
</dbReference>
<organism evidence="15 16">
    <name type="scientific">Paenibacillus ferrarius</name>
    <dbReference type="NCBI Taxonomy" id="1469647"/>
    <lineage>
        <taxon>Bacteria</taxon>
        <taxon>Bacillati</taxon>
        <taxon>Bacillota</taxon>
        <taxon>Bacilli</taxon>
        <taxon>Bacillales</taxon>
        <taxon>Paenibacillaceae</taxon>
        <taxon>Paenibacillus</taxon>
    </lineage>
</organism>
<dbReference type="Gene3D" id="1.10.287.130">
    <property type="match status" value="1"/>
</dbReference>
<accession>A0A1V4H7T0</accession>
<dbReference type="PROSITE" id="PS50109">
    <property type="entry name" value="HIS_KIN"/>
    <property type="match status" value="1"/>
</dbReference>
<dbReference type="InterPro" id="IPR004358">
    <property type="entry name" value="Sig_transdc_His_kin-like_C"/>
</dbReference>
<keyword evidence="7" id="KW-0547">Nucleotide-binding</keyword>
<evidence type="ECO:0000256" key="6">
    <source>
        <dbReference type="ARBA" id="ARBA00022679"/>
    </source>
</evidence>
<dbReference type="Pfam" id="PF00672">
    <property type="entry name" value="HAMP"/>
    <property type="match status" value="1"/>
</dbReference>
<dbReference type="Pfam" id="PF00512">
    <property type="entry name" value="HisKA"/>
    <property type="match status" value="1"/>
</dbReference>
<evidence type="ECO:0000256" key="11">
    <source>
        <dbReference type="ARBA" id="ARBA00023136"/>
    </source>
</evidence>
<dbReference type="SMART" id="SM00388">
    <property type="entry name" value="HisKA"/>
    <property type="match status" value="1"/>
</dbReference>
<keyword evidence="4" id="KW-1003">Cell membrane</keyword>
<reference evidence="16" key="1">
    <citation type="submission" date="2016-07" db="EMBL/GenBank/DDBJ databases">
        <authorList>
            <person name="Florea S."/>
            <person name="Webb J.S."/>
            <person name="Jaromczyk J."/>
            <person name="Schardl C.L."/>
        </authorList>
    </citation>
    <scope>NUCLEOTIDE SEQUENCE [LARGE SCALE GENOMIC DNA]</scope>
    <source>
        <strain evidence="16">CY1</strain>
    </source>
</reference>
<comment type="caution">
    <text evidence="15">The sequence shown here is derived from an EMBL/GenBank/DDBJ whole genome shotgun (WGS) entry which is preliminary data.</text>
</comment>
<keyword evidence="8 15" id="KW-0418">Kinase</keyword>
<keyword evidence="12" id="KW-1133">Transmembrane helix</keyword>
<name>A0A1V4H7T0_9BACL</name>
<keyword evidence="6" id="KW-0808">Transferase</keyword>
<keyword evidence="12" id="KW-0812">Transmembrane</keyword>
<feature type="transmembrane region" description="Helical" evidence="12">
    <location>
        <begin position="20"/>
        <end position="41"/>
    </location>
</feature>
<evidence type="ECO:0000259" key="14">
    <source>
        <dbReference type="PROSITE" id="PS50885"/>
    </source>
</evidence>
<dbReference type="Proteomes" id="UP000190626">
    <property type="component" value="Unassembled WGS sequence"/>
</dbReference>
<dbReference type="InterPro" id="IPR050351">
    <property type="entry name" value="BphY/WalK/GraS-like"/>
</dbReference>
<dbReference type="InterPro" id="IPR003660">
    <property type="entry name" value="HAMP_dom"/>
</dbReference>
<protein>
    <recommendedName>
        <fullName evidence="3">histidine kinase</fullName>
        <ecNumber evidence="3">2.7.13.3</ecNumber>
    </recommendedName>
</protein>
<keyword evidence="11 12" id="KW-0472">Membrane</keyword>
<dbReference type="GO" id="GO:0005524">
    <property type="term" value="F:ATP binding"/>
    <property type="evidence" value="ECO:0007669"/>
    <property type="project" value="UniProtKB-KW"/>
</dbReference>
<evidence type="ECO:0000313" key="15">
    <source>
        <dbReference type="EMBL" id="OPH47174.1"/>
    </source>
</evidence>
<dbReference type="InterPro" id="IPR036097">
    <property type="entry name" value="HisK_dim/P_sf"/>
</dbReference>
<dbReference type="FunFam" id="1.10.287.130:FF:000001">
    <property type="entry name" value="Two-component sensor histidine kinase"/>
    <property type="match status" value="1"/>
</dbReference>
<dbReference type="InterPro" id="IPR036890">
    <property type="entry name" value="HATPase_C_sf"/>
</dbReference>
<feature type="domain" description="HAMP" evidence="14">
    <location>
        <begin position="203"/>
        <end position="255"/>
    </location>
</feature>
<sequence length="495" mass="55839">MLKAKRWIISKYNSLYLKIFLSFLATCVLFFAGLFLFWNYYFTDLFYKDKIELLEKRNVEVTRLMNSVQDGTITTRELKYTIRILARSINGQVWLVDDKGNILNGSSDSEGRGIPKQMDALFIDGLHGHSGYGMVALTTPDGRNVNLFTYHAPSQLNGQPIVIVLHFPAGDISEAISAVRVNIMVPLLFSLLAVGFILFIISRKLAGPLQQMNRAALELAHGDFTTRVPITSQDEVGQLAASFNFMVEQLEEWEGNRQEFLTNVSHELRSPLTTLRGFIVAMNDKVIPEDKYSHYLRICDQEVQRLQRLVTDLLDLAQIQNGVDVFRMRPVNMAETLEDSLELLKAPIALKQISLHLILPDPLKEPGHVQLDPDRFAQIVQNLIYNSLKFTPEGGTLTVALEIQEKEVILYIRDTGTGMTEAELDRIWDRFYKADEARTSRSDVATGTGLGLTIVKHLVTGMQGTIQAHSRVGEGTEFRVAFPRISSAIHNFFTS</sequence>
<dbReference type="EMBL" id="MBTG01000066">
    <property type="protein sequence ID" value="OPH47174.1"/>
    <property type="molecule type" value="Genomic_DNA"/>
</dbReference>
<dbReference type="Gene3D" id="3.30.565.10">
    <property type="entry name" value="Histidine kinase-like ATPase, C-terminal domain"/>
    <property type="match status" value="1"/>
</dbReference>